<dbReference type="FunCoup" id="A0A212RSR2">
    <property type="interactions" value="406"/>
</dbReference>
<dbReference type="InParanoid" id="A0A212RSR2"/>
<protein>
    <recommendedName>
        <fullName evidence="7 8">Peptide chain release factor 1</fullName>
        <shortName evidence="8">RF-1</shortName>
    </recommendedName>
</protein>
<evidence type="ECO:0000256" key="3">
    <source>
        <dbReference type="ARBA" id="ARBA00010835"/>
    </source>
</evidence>
<dbReference type="NCBIfam" id="TIGR00019">
    <property type="entry name" value="prfA"/>
    <property type="match status" value="1"/>
</dbReference>
<dbReference type="InterPro" id="IPR005139">
    <property type="entry name" value="PCRF"/>
</dbReference>
<dbReference type="FunFam" id="3.30.160.20:FF:000004">
    <property type="entry name" value="Peptide chain release factor 1"/>
    <property type="match status" value="1"/>
</dbReference>
<dbReference type="Gene3D" id="3.30.160.20">
    <property type="match status" value="1"/>
</dbReference>
<dbReference type="PANTHER" id="PTHR43804">
    <property type="entry name" value="LD18447P"/>
    <property type="match status" value="1"/>
</dbReference>
<dbReference type="OrthoDB" id="9806673at2"/>
<evidence type="ECO:0000256" key="6">
    <source>
        <dbReference type="ARBA" id="ARBA00022917"/>
    </source>
</evidence>
<dbReference type="InterPro" id="IPR004373">
    <property type="entry name" value="RF-1"/>
</dbReference>
<dbReference type="Pfam" id="PF03462">
    <property type="entry name" value="PCRF"/>
    <property type="match status" value="1"/>
</dbReference>
<reference evidence="12" key="1">
    <citation type="submission" date="2017-06" db="EMBL/GenBank/DDBJ databases">
        <authorList>
            <person name="Varghese N."/>
            <person name="Submissions S."/>
        </authorList>
    </citation>
    <scope>NUCLEOTIDE SEQUENCE [LARGE SCALE GENOMIC DNA]</scope>
    <source>
        <strain evidence="12">JAD2</strain>
    </source>
</reference>
<gene>
    <name evidence="8" type="primary">prfA</name>
    <name evidence="11" type="ORF">SAMN02746019_00020300</name>
</gene>
<dbReference type="Gene3D" id="6.10.140.1950">
    <property type="match status" value="1"/>
</dbReference>
<evidence type="ECO:0000256" key="4">
    <source>
        <dbReference type="ARBA" id="ARBA00022481"/>
    </source>
</evidence>
<keyword evidence="6 8" id="KW-0648">Protein biosynthesis</keyword>
<comment type="PTM">
    <text evidence="8">Methylated by PrmC. Methylation increases the termination efficiency of RF1.</text>
</comment>
<proteinExistence type="inferred from homology"/>
<evidence type="ECO:0000256" key="2">
    <source>
        <dbReference type="ARBA" id="ARBA00004496"/>
    </source>
</evidence>
<dbReference type="SMART" id="SM00937">
    <property type="entry name" value="PCRF"/>
    <property type="match status" value="1"/>
</dbReference>
<evidence type="ECO:0000256" key="9">
    <source>
        <dbReference type="SAM" id="Coils"/>
    </source>
</evidence>
<dbReference type="SUPFAM" id="SSF75620">
    <property type="entry name" value="Release factor"/>
    <property type="match status" value="1"/>
</dbReference>
<dbReference type="InterPro" id="IPR045853">
    <property type="entry name" value="Pep_chain_release_fac_I_sf"/>
</dbReference>
<keyword evidence="5 8" id="KW-0963">Cytoplasm</keyword>
<dbReference type="GO" id="GO:0016149">
    <property type="term" value="F:translation release factor activity, codon specific"/>
    <property type="evidence" value="ECO:0007669"/>
    <property type="project" value="UniProtKB-UniRule"/>
</dbReference>
<dbReference type="GO" id="GO:0005829">
    <property type="term" value="C:cytosol"/>
    <property type="evidence" value="ECO:0007669"/>
    <property type="project" value="UniProtKB-ARBA"/>
</dbReference>
<feature type="modified residue" description="N5-methylglutamine" evidence="8">
    <location>
        <position position="237"/>
    </location>
</feature>
<dbReference type="AlphaFoldDB" id="A0A212RSR2"/>
<evidence type="ECO:0000256" key="5">
    <source>
        <dbReference type="ARBA" id="ARBA00022490"/>
    </source>
</evidence>
<accession>A0A212RSR2</accession>
<keyword evidence="9" id="KW-0175">Coiled coil</keyword>
<dbReference type="RefSeq" id="WP_088572460.1">
    <property type="nucleotide sequence ID" value="NZ_FYEK01000077.1"/>
</dbReference>
<dbReference type="HAMAP" id="MF_00093">
    <property type="entry name" value="Rel_fac_1"/>
    <property type="match status" value="1"/>
</dbReference>
<comment type="similarity">
    <text evidence="3 8">Belongs to the prokaryotic/mitochondrial release factor family.</text>
</comment>
<dbReference type="PANTHER" id="PTHR43804:SF7">
    <property type="entry name" value="LD18447P"/>
    <property type="match status" value="1"/>
</dbReference>
<comment type="function">
    <text evidence="1 8">Peptide chain release factor 1 directs the termination of translation in response to the peptide chain termination codons UAG and UAA.</text>
</comment>
<dbReference type="Gene3D" id="3.30.70.1660">
    <property type="match status" value="1"/>
</dbReference>
<dbReference type="FunFam" id="3.30.70.1660:FF:000002">
    <property type="entry name" value="Peptide chain release factor 1"/>
    <property type="match status" value="1"/>
</dbReference>
<feature type="coiled-coil region" evidence="9">
    <location>
        <begin position="55"/>
        <end position="102"/>
    </location>
</feature>
<evidence type="ECO:0000259" key="10">
    <source>
        <dbReference type="SMART" id="SM00937"/>
    </source>
</evidence>
<organism evidence="11 12">
    <name type="scientific">Thermoflexus hugenholtzii JAD2</name>
    <dbReference type="NCBI Taxonomy" id="877466"/>
    <lineage>
        <taxon>Bacteria</taxon>
        <taxon>Bacillati</taxon>
        <taxon>Chloroflexota</taxon>
        <taxon>Thermoflexia</taxon>
        <taxon>Thermoflexales</taxon>
        <taxon>Thermoflexaceae</taxon>
        <taxon>Thermoflexus</taxon>
    </lineage>
</organism>
<sequence>MERRWLEKLEAVERRYEELTALLADSVVAADLARLRSLSQEREELEPIVETFRRYRTVSRQREEAQQLLETAEEEELAALAREELERLTEEQERLEQELLRQLLPRDPNDEKNVIVEIRAGAGGEEAALFAADLFRMYTRYAERKGWAVELLSANETGLGGFKEVIFMIRGRGAYSRLKYESGVHRVQRIPITEASGRIHTSTATVAVLPEMDEVEVQIDPKDLIIETFRAGTAGGQHMQKNETAVRITHVPTGIVVSCQDERSQFQNKQRALAILRARLYELERRKREAEVREARRSQVGTAERAEKIRTYNFPQNRVTDHRIHLTLYRLQEVLDGDLDPLIEALILDDQTRRLAELQTAG</sequence>
<evidence type="ECO:0000313" key="12">
    <source>
        <dbReference type="Proteomes" id="UP000197025"/>
    </source>
</evidence>
<keyword evidence="4 8" id="KW-0488">Methylation</keyword>
<evidence type="ECO:0000256" key="7">
    <source>
        <dbReference type="ARBA" id="ARBA00050039"/>
    </source>
</evidence>
<evidence type="ECO:0000313" key="11">
    <source>
        <dbReference type="EMBL" id="SNB75739.1"/>
    </source>
</evidence>
<dbReference type="FunFam" id="3.30.70.1660:FF:000004">
    <property type="entry name" value="Peptide chain release factor 1"/>
    <property type="match status" value="1"/>
</dbReference>
<dbReference type="InterPro" id="IPR050057">
    <property type="entry name" value="Prokaryotic/Mito_RF"/>
</dbReference>
<dbReference type="Proteomes" id="UP000197025">
    <property type="component" value="Unassembled WGS sequence"/>
</dbReference>
<feature type="coiled-coil region" evidence="9">
    <location>
        <begin position="266"/>
        <end position="293"/>
    </location>
</feature>
<name>A0A212RSR2_9CHLR</name>
<dbReference type="InterPro" id="IPR000352">
    <property type="entry name" value="Pep_chain_release_fac_I"/>
</dbReference>
<comment type="subcellular location">
    <subcellularLocation>
        <location evidence="2 8">Cytoplasm</location>
    </subcellularLocation>
</comment>
<dbReference type="NCBIfam" id="NF001859">
    <property type="entry name" value="PRK00591.1"/>
    <property type="match status" value="1"/>
</dbReference>
<dbReference type="Pfam" id="PF00472">
    <property type="entry name" value="RF-1"/>
    <property type="match status" value="1"/>
</dbReference>
<evidence type="ECO:0000256" key="8">
    <source>
        <dbReference type="HAMAP-Rule" id="MF_00093"/>
    </source>
</evidence>
<dbReference type="EMBL" id="FYEK01000077">
    <property type="protein sequence ID" value="SNB75739.1"/>
    <property type="molecule type" value="Genomic_DNA"/>
</dbReference>
<evidence type="ECO:0000256" key="1">
    <source>
        <dbReference type="ARBA" id="ARBA00002986"/>
    </source>
</evidence>
<keyword evidence="12" id="KW-1185">Reference proteome</keyword>
<feature type="domain" description="Peptide chain release factor" evidence="10">
    <location>
        <begin position="67"/>
        <end position="181"/>
    </location>
</feature>